<feature type="compositionally biased region" description="Basic and acidic residues" evidence="1">
    <location>
        <begin position="46"/>
        <end position="62"/>
    </location>
</feature>
<feature type="compositionally biased region" description="Basic and acidic residues" evidence="1">
    <location>
        <begin position="93"/>
        <end position="124"/>
    </location>
</feature>
<evidence type="ECO:0000313" key="3">
    <source>
        <dbReference type="Proteomes" id="UP000224006"/>
    </source>
</evidence>
<dbReference type="VEuPathDB" id="ToxoDB:BESB_059770"/>
<accession>A0A2A9MI65</accession>
<dbReference type="GO" id="GO:0008157">
    <property type="term" value="F:protein phosphatase 1 binding"/>
    <property type="evidence" value="ECO:0007669"/>
    <property type="project" value="TreeGrafter"/>
</dbReference>
<organism evidence="2 3">
    <name type="scientific">Besnoitia besnoiti</name>
    <name type="common">Apicomplexan protozoan</name>
    <dbReference type="NCBI Taxonomy" id="94643"/>
    <lineage>
        <taxon>Eukaryota</taxon>
        <taxon>Sar</taxon>
        <taxon>Alveolata</taxon>
        <taxon>Apicomplexa</taxon>
        <taxon>Conoidasida</taxon>
        <taxon>Coccidia</taxon>
        <taxon>Eucoccidiorida</taxon>
        <taxon>Eimeriorina</taxon>
        <taxon>Sarcocystidae</taxon>
        <taxon>Besnoitia</taxon>
    </lineage>
</organism>
<gene>
    <name evidence="2" type="ORF">BESB_059770</name>
</gene>
<dbReference type="EMBL" id="NWUJ01000005">
    <property type="protein sequence ID" value="PFH35090.1"/>
    <property type="molecule type" value="Genomic_DNA"/>
</dbReference>
<dbReference type="Proteomes" id="UP000224006">
    <property type="component" value="Chromosome V"/>
</dbReference>
<protein>
    <submittedName>
        <fullName evidence="2">Protein phosphatase inhibitor protein</fullName>
    </submittedName>
</protein>
<dbReference type="GO" id="GO:0005634">
    <property type="term" value="C:nucleus"/>
    <property type="evidence" value="ECO:0007669"/>
    <property type="project" value="TreeGrafter"/>
</dbReference>
<dbReference type="STRING" id="94643.A0A2A9MI65"/>
<dbReference type="OrthoDB" id="307488at2759"/>
<dbReference type="AlphaFoldDB" id="A0A2A9MI65"/>
<dbReference type="KEGG" id="bbes:BESB_059770"/>
<feature type="region of interest" description="Disordered" evidence="1">
    <location>
        <begin position="1"/>
        <end position="131"/>
    </location>
</feature>
<evidence type="ECO:0000256" key="1">
    <source>
        <dbReference type="SAM" id="MobiDB-lite"/>
    </source>
</evidence>
<dbReference type="GeneID" id="40310905"/>
<dbReference type="GO" id="GO:0004865">
    <property type="term" value="F:protein serine/threonine phosphatase inhibitor activity"/>
    <property type="evidence" value="ECO:0007669"/>
    <property type="project" value="InterPro"/>
</dbReference>
<dbReference type="InterPro" id="IPR011107">
    <property type="entry name" value="PPI_Ypi1"/>
</dbReference>
<dbReference type="Pfam" id="PF07491">
    <property type="entry name" value="PPI_Ypi1"/>
    <property type="match status" value="1"/>
</dbReference>
<keyword evidence="3" id="KW-1185">Reference proteome</keyword>
<feature type="compositionally biased region" description="Basic residues" evidence="1">
    <location>
        <begin position="63"/>
        <end position="77"/>
    </location>
</feature>
<name>A0A2A9MI65_BESBE</name>
<feature type="compositionally biased region" description="Low complexity" evidence="1">
    <location>
        <begin position="1"/>
        <end position="18"/>
    </location>
</feature>
<proteinExistence type="predicted"/>
<evidence type="ECO:0000313" key="2">
    <source>
        <dbReference type="EMBL" id="PFH35090.1"/>
    </source>
</evidence>
<dbReference type="PANTHER" id="PTHR20835">
    <property type="entry name" value="E3 UBIQUITIN-PROTEIN LIGASE PPP1R11-RELATED"/>
    <property type="match status" value="1"/>
</dbReference>
<comment type="caution">
    <text evidence="2">The sequence shown here is derived from an EMBL/GenBank/DDBJ whole genome shotgun (WGS) entry which is preliminary data.</text>
</comment>
<dbReference type="PANTHER" id="PTHR20835:SF0">
    <property type="entry name" value="E3 UBIQUITIN-PROTEIN LIGASE PPP1R11"/>
    <property type="match status" value="1"/>
</dbReference>
<sequence length="131" mass="14241">MAARGSEGSSGSATTTVSPPAVVHIIAENREASSQGSGDSTVVPLAERRVSWDAHTVDNENMHKKKSKKCCIFHKQRPFGESSSESDTDSDDDKPHASKKERRHEAHCPHRDQQNTPTPDDRKPVTPGNAS</sequence>
<reference evidence="2 3" key="1">
    <citation type="submission" date="2017-09" db="EMBL/GenBank/DDBJ databases">
        <title>Genome sequencing of Besnoitia besnoiti strain Bb-Ger1.</title>
        <authorList>
            <person name="Schares G."/>
            <person name="Venepally P."/>
            <person name="Lorenzi H.A."/>
        </authorList>
    </citation>
    <scope>NUCLEOTIDE SEQUENCE [LARGE SCALE GENOMIC DNA]</scope>
    <source>
        <strain evidence="2 3">Bb-Ger1</strain>
    </source>
</reference>
<dbReference type="RefSeq" id="XP_029219099.1">
    <property type="nucleotide sequence ID" value="XM_029364391.1"/>
</dbReference>